<dbReference type="InterPro" id="IPR036412">
    <property type="entry name" value="HAD-like_sf"/>
</dbReference>
<evidence type="ECO:0000256" key="3">
    <source>
        <dbReference type="ARBA" id="ARBA00011881"/>
    </source>
</evidence>
<evidence type="ECO:0000256" key="2">
    <source>
        <dbReference type="ARBA" id="ARBA00005893"/>
    </source>
</evidence>
<evidence type="ECO:0000256" key="4">
    <source>
        <dbReference type="ARBA" id="ARBA00022723"/>
    </source>
</evidence>
<dbReference type="SFLD" id="SFLDG01138">
    <property type="entry name" value="C1.6.2:_Deoxy-d-mannose-octulo"/>
    <property type="match status" value="1"/>
</dbReference>
<protein>
    <recommendedName>
        <fullName evidence="10">3-deoxy-D-manno-octulosonate 8-phosphate phosphatase</fullName>
    </recommendedName>
</protein>
<dbReference type="PIRSF" id="PIRSF006118">
    <property type="entry name" value="KDO8-P_Ptase"/>
    <property type="match status" value="1"/>
</dbReference>
<dbReference type="PANTHER" id="PTHR21485:SF3">
    <property type="entry name" value="N-ACYLNEURAMINATE CYTIDYLYLTRANSFERASE"/>
    <property type="match status" value="1"/>
</dbReference>
<evidence type="ECO:0000256" key="1">
    <source>
        <dbReference type="ARBA" id="ARBA00001946"/>
    </source>
</evidence>
<keyword evidence="6 7" id="KW-0460">Magnesium</keyword>
<keyword evidence="4 7" id="KW-0479">Metal-binding</keyword>
<name>A0A2H0K769_9BACT</name>
<comment type="caution">
    <text evidence="8">The sequence shown here is derived from an EMBL/GenBank/DDBJ whole genome shotgun (WGS) entry which is preliminary data.</text>
</comment>
<accession>A0A2H0K769</accession>
<organism evidence="8 9">
    <name type="scientific">Candidatus Zambryskibacteria bacterium CG11_big_fil_rev_8_21_14_0_20_40_24</name>
    <dbReference type="NCBI Taxonomy" id="1975116"/>
    <lineage>
        <taxon>Bacteria</taxon>
        <taxon>Candidatus Zambryskiibacteriota</taxon>
    </lineage>
</organism>
<dbReference type="EMBL" id="PCVC01000018">
    <property type="protein sequence ID" value="PIQ67085.1"/>
    <property type="molecule type" value="Genomic_DNA"/>
</dbReference>
<feature type="binding site" evidence="7">
    <location>
        <position position="15"/>
    </location>
    <ligand>
        <name>Mg(2+)</name>
        <dbReference type="ChEBI" id="CHEBI:18420"/>
    </ligand>
</feature>
<dbReference type="AlphaFoldDB" id="A0A2H0K769"/>
<dbReference type="Proteomes" id="UP000229834">
    <property type="component" value="Unassembled WGS sequence"/>
</dbReference>
<dbReference type="NCBIfam" id="TIGR01670">
    <property type="entry name" value="KdsC-phosphatas"/>
    <property type="match status" value="1"/>
</dbReference>
<dbReference type="SFLD" id="SFLDS00003">
    <property type="entry name" value="Haloacid_Dehalogenase"/>
    <property type="match status" value="1"/>
</dbReference>
<dbReference type="GO" id="GO:0046872">
    <property type="term" value="F:metal ion binding"/>
    <property type="evidence" value="ECO:0007669"/>
    <property type="project" value="UniProtKB-KW"/>
</dbReference>
<reference evidence="8 9" key="1">
    <citation type="submission" date="2017-09" db="EMBL/GenBank/DDBJ databases">
        <title>Depth-based differentiation of microbial function through sediment-hosted aquifers and enrichment of novel symbionts in the deep terrestrial subsurface.</title>
        <authorList>
            <person name="Probst A.J."/>
            <person name="Ladd B."/>
            <person name="Jarett J.K."/>
            <person name="Geller-Mcgrath D.E."/>
            <person name="Sieber C.M."/>
            <person name="Emerson J.B."/>
            <person name="Anantharaman K."/>
            <person name="Thomas B.C."/>
            <person name="Malmstrom R."/>
            <person name="Stieglmeier M."/>
            <person name="Klingl A."/>
            <person name="Woyke T."/>
            <person name="Ryan C.M."/>
            <person name="Banfield J.F."/>
        </authorList>
    </citation>
    <scope>NUCLEOTIDE SEQUENCE [LARGE SCALE GENOMIC DNA]</scope>
    <source>
        <strain evidence="8">CG11_big_fil_rev_8_21_14_0_20_40_24</strain>
    </source>
</reference>
<evidence type="ECO:0000256" key="6">
    <source>
        <dbReference type="ARBA" id="ARBA00022842"/>
    </source>
</evidence>
<evidence type="ECO:0000313" key="9">
    <source>
        <dbReference type="Proteomes" id="UP000229834"/>
    </source>
</evidence>
<dbReference type="Pfam" id="PF08282">
    <property type="entry name" value="Hydrolase_3"/>
    <property type="match status" value="1"/>
</dbReference>
<dbReference type="PANTHER" id="PTHR21485">
    <property type="entry name" value="HAD SUPERFAMILY MEMBERS CMAS AND KDSC"/>
    <property type="match status" value="1"/>
</dbReference>
<evidence type="ECO:0008006" key="10">
    <source>
        <dbReference type="Google" id="ProtNLM"/>
    </source>
</evidence>
<feature type="binding site" evidence="7">
    <location>
        <position position="17"/>
    </location>
    <ligand>
        <name>substrate</name>
    </ligand>
</feature>
<proteinExistence type="inferred from homology"/>
<dbReference type="SFLD" id="SFLDG01136">
    <property type="entry name" value="C1.6:_Phosphoserine_Phosphatas"/>
    <property type="match status" value="1"/>
</dbReference>
<keyword evidence="5" id="KW-0378">Hydrolase</keyword>
<dbReference type="SUPFAM" id="SSF56784">
    <property type="entry name" value="HAD-like"/>
    <property type="match status" value="1"/>
</dbReference>
<evidence type="ECO:0000256" key="5">
    <source>
        <dbReference type="ARBA" id="ARBA00022801"/>
    </source>
</evidence>
<dbReference type="NCBIfam" id="TIGR01662">
    <property type="entry name" value="HAD-SF-IIIA"/>
    <property type="match status" value="1"/>
</dbReference>
<dbReference type="InterPro" id="IPR023214">
    <property type="entry name" value="HAD_sf"/>
</dbReference>
<evidence type="ECO:0000313" key="8">
    <source>
        <dbReference type="EMBL" id="PIQ67085.1"/>
    </source>
</evidence>
<dbReference type="InterPro" id="IPR010023">
    <property type="entry name" value="KdsC_fam"/>
</dbReference>
<evidence type="ECO:0000256" key="7">
    <source>
        <dbReference type="PIRSR" id="PIRSR006118-2"/>
    </source>
</evidence>
<dbReference type="InterPro" id="IPR050793">
    <property type="entry name" value="CMP-NeuNAc_synthase"/>
</dbReference>
<dbReference type="GO" id="GO:0008781">
    <property type="term" value="F:N-acylneuraminate cytidylyltransferase activity"/>
    <property type="evidence" value="ECO:0007669"/>
    <property type="project" value="TreeGrafter"/>
</dbReference>
<dbReference type="InterPro" id="IPR006549">
    <property type="entry name" value="HAD-SF_hydro_IIIA"/>
</dbReference>
<gene>
    <name evidence="8" type="ORF">COV95_00605</name>
</gene>
<comment type="similarity">
    <text evidence="2">Belongs to the KdsC family.</text>
</comment>
<dbReference type="GO" id="GO:0016788">
    <property type="term" value="F:hydrolase activity, acting on ester bonds"/>
    <property type="evidence" value="ECO:0007669"/>
    <property type="project" value="InterPro"/>
</dbReference>
<dbReference type="Gene3D" id="3.40.50.1000">
    <property type="entry name" value="HAD superfamily/HAD-like"/>
    <property type="match status" value="1"/>
</dbReference>
<comment type="subunit">
    <text evidence="3">Homotetramer.</text>
</comment>
<feature type="binding site" evidence="7">
    <location>
        <position position="107"/>
    </location>
    <ligand>
        <name>Mg(2+)</name>
        <dbReference type="ChEBI" id="CHEBI:18420"/>
    </ligand>
</feature>
<sequence>MKKLSWNKIKLLVLDFDGVMTDGFVYLNQDGVETVRCSRKDGLGIEFIQKIGIRVVVISREKNKVVEARCKKLKVPCFYGVANKKTLFESIVKKFKLSLHQTCYVGDDIIDIECVQIAGIGVVVGDAEPSVAKLSDYQTKRNGGDHAVREVCDCILLALKNKKSK</sequence>
<comment type="cofactor">
    <cofactor evidence="1 7">
        <name>Mg(2+)</name>
        <dbReference type="ChEBI" id="CHEBI:18420"/>
    </cofactor>
</comment>